<evidence type="ECO:0000259" key="3">
    <source>
        <dbReference type="Pfam" id="PF01232"/>
    </source>
</evidence>
<evidence type="ECO:0000256" key="1">
    <source>
        <dbReference type="ARBA" id="ARBA00023002"/>
    </source>
</evidence>
<feature type="domain" description="Mannitol dehydrogenase N-terminal" evidence="3">
    <location>
        <begin position="37"/>
        <end position="273"/>
    </location>
</feature>
<dbReference type="InterPro" id="IPR000669">
    <property type="entry name" value="Mannitol_DH"/>
</dbReference>
<evidence type="ECO:0000313" key="5">
    <source>
        <dbReference type="EMBL" id="QAY58924.1"/>
    </source>
</evidence>
<evidence type="ECO:0000313" key="6">
    <source>
        <dbReference type="Proteomes" id="UP000293995"/>
    </source>
</evidence>
<keyword evidence="6" id="KW-1185">Reference proteome</keyword>
<feature type="domain" description="Mannitol dehydrogenase C-terminal" evidence="4">
    <location>
        <begin position="282"/>
        <end position="392"/>
    </location>
</feature>
<dbReference type="InterPro" id="IPR013118">
    <property type="entry name" value="Mannitol_DH_C"/>
</dbReference>
<organism evidence="5 6">
    <name type="scientific">Microbacterium protaetiae</name>
    <dbReference type="NCBI Taxonomy" id="2509458"/>
    <lineage>
        <taxon>Bacteria</taxon>
        <taxon>Bacillati</taxon>
        <taxon>Actinomycetota</taxon>
        <taxon>Actinomycetes</taxon>
        <taxon>Micrococcales</taxon>
        <taxon>Microbacteriaceae</taxon>
        <taxon>Microbacterium</taxon>
    </lineage>
</organism>
<dbReference type="Gene3D" id="3.40.50.720">
    <property type="entry name" value="NAD(P)-binding Rossmann-like Domain"/>
    <property type="match status" value="1"/>
</dbReference>
<dbReference type="PANTHER" id="PTHR43362">
    <property type="entry name" value="MANNITOL DEHYDROGENASE DSF1-RELATED"/>
    <property type="match status" value="1"/>
</dbReference>
<dbReference type="PANTHER" id="PTHR43362:SF1">
    <property type="entry name" value="MANNITOL DEHYDROGENASE 2-RELATED"/>
    <property type="match status" value="1"/>
</dbReference>
<dbReference type="Proteomes" id="UP000293995">
    <property type="component" value="Chromosome"/>
</dbReference>
<dbReference type="InterPro" id="IPR036291">
    <property type="entry name" value="NAD(P)-bd_dom_sf"/>
</dbReference>
<dbReference type="InterPro" id="IPR050988">
    <property type="entry name" value="Mannitol_DH/Oxidoreductase"/>
</dbReference>
<protein>
    <submittedName>
        <fullName evidence="5">Mannitol dehydrogenase family protein</fullName>
    </submittedName>
</protein>
<gene>
    <name evidence="5" type="ORF">ET475_02190</name>
</gene>
<evidence type="ECO:0000256" key="2">
    <source>
        <dbReference type="ARBA" id="ARBA00048615"/>
    </source>
</evidence>
<comment type="catalytic activity">
    <reaction evidence="2">
        <text>D-mannitol 1-phosphate + NAD(+) = beta-D-fructose 6-phosphate + NADH + H(+)</text>
        <dbReference type="Rhea" id="RHEA:19661"/>
        <dbReference type="ChEBI" id="CHEBI:15378"/>
        <dbReference type="ChEBI" id="CHEBI:57540"/>
        <dbReference type="ChEBI" id="CHEBI:57634"/>
        <dbReference type="ChEBI" id="CHEBI:57945"/>
        <dbReference type="ChEBI" id="CHEBI:61381"/>
        <dbReference type="EC" id="1.1.1.17"/>
    </reaction>
</comment>
<keyword evidence="1" id="KW-0560">Oxidoreductase</keyword>
<sequence>MAAPGGVAAGGHRVTAPRLSRAALAAAGTPLPAPPVRIVHLGVGAFHRAHQAWYTHHAGDDWGIAAFTGRRAELAHRLGPQDGLFTVVERGPDADRVEIVGSIARAHRADEVERMLQLCAAPETAVITLTITEAGYHLGADGALDTSDPAVAADIAALRAGAPPATPVGRLVAGLHARARAGAGPLAVVACDNLPELAARLRDAVAELASAAGLPPVEASFVATSVDRITPHETDAAAVAAATGWHDEAAVVTEPFSDWTLCGEFPAGRPAWERAGALFVDDIVPFERRKLLLLNGGHLQLAFHGLLRGHVTIAEAVRDPACRAGLESFWDEAARTVGPGADTEHYRAALLERFENPRIEHRLAQIAVDTATKLRIRILPVIAAETAQGWDARGARAVIQRWRTAAAAGLVPDVPPARAGREESALWQTAKLFARS</sequence>
<dbReference type="InterPro" id="IPR008927">
    <property type="entry name" value="6-PGluconate_DH-like_C_sf"/>
</dbReference>
<name>A0A4P6EAD3_9MICO</name>
<reference evidence="5 6" key="1">
    <citation type="submission" date="2019-01" db="EMBL/GenBank/DDBJ databases">
        <title>Genome sequencing of strain DFW100M-13.</title>
        <authorList>
            <person name="Heo J."/>
            <person name="Kim S.-J."/>
            <person name="Kim J.-S."/>
            <person name="Hong S.-B."/>
            <person name="Kwon S.-W."/>
        </authorList>
    </citation>
    <scope>NUCLEOTIDE SEQUENCE [LARGE SCALE GENOMIC DNA]</scope>
    <source>
        <strain evidence="5 6">DFW100M-13</strain>
    </source>
</reference>
<dbReference type="KEGG" id="mprt:ET475_02190"/>
<dbReference type="Gene3D" id="1.10.1040.10">
    <property type="entry name" value="N-(1-d-carboxylethyl)-l-norvaline Dehydrogenase, domain 2"/>
    <property type="match status" value="1"/>
</dbReference>
<dbReference type="InterPro" id="IPR013131">
    <property type="entry name" value="Mannitol_DH_N"/>
</dbReference>
<proteinExistence type="predicted"/>
<accession>A0A4P6EAD3</accession>
<dbReference type="AlphaFoldDB" id="A0A4P6EAD3"/>
<dbReference type="GO" id="GO:0008926">
    <property type="term" value="F:mannitol-1-phosphate 5-dehydrogenase activity"/>
    <property type="evidence" value="ECO:0007669"/>
    <property type="project" value="UniProtKB-EC"/>
</dbReference>
<dbReference type="SUPFAM" id="SSF48179">
    <property type="entry name" value="6-phosphogluconate dehydrogenase C-terminal domain-like"/>
    <property type="match status" value="1"/>
</dbReference>
<dbReference type="InterPro" id="IPR013328">
    <property type="entry name" value="6PGD_dom2"/>
</dbReference>
<dbReference type="Pfam" id="PF01232">
    <property type="entry name" value="Mannitol_dh"/>
    <property type="match status" value="1"/>
</dbReference>
<dbReference type="PRINTS" id="PR00084">
    <property type="entry name" value="MTLDHDRGNASE"/>
</dbReference>
<dbReference type="SUPFAM" id="SSF51735">
    <property type="entry name" value="NAD(P)-binding Rossmann-fold domains"/>
    <property type="match status" value="1"/>
</dbReference>
<dbReference type="OrthoDB" id="271711at2"/>
<evidence type="ECO:0000259" key="4">
    <source>
        <dbReference type="Pfam" id="PF08125"/>
    </source>
</evidence>
<dbReference type="Pfam" id="PF08125">
    <property type="entry name" value="Mannitol_dh_C"/>
    <property type="match status" value="1"/>
</dbReference>
<dbReference type="EMBL" id="CP035494">
    <property type="protein sequence ID" value="QAY58924.1"/>
    <property type="molecule type" value="Genomic_DNA"/>
</dbReference>